<sequence length="461" mass="49084">MNIKQGGITMQNAREMETVTFSSDNNNKNFFQKLMDIKVGPLPLPLYVLFSAIVIAAAIYNQLPPDMIGGFAIIMVAGFLLGDIGMKVPILKNIGGPAIMSLFIPSLFVFLGWMNDSSMEAVTTLMKTSNFLYFYISCLVAGSILGMHRLVLVQGFMRMAVPLIVGTISAVVVGVLVGMLFGYDPAHTFFFIVVPIISGGIGEGILPLSLGYSQILGESSASLVSQLIPAAIIGNVCAIICAGFMKNLGEKKPHLNGQGMLVKTGNDEELLKAMNEKRKIDFSLMGAGLLIACTFFITGSLVHGLLDKAFGLNVPGPIIMIFAAALVKIFQLLPKKMEDGTYNLYKFISTNLTWPLMVGLGLLYIPLEDVAAVLTVGYVVVCASVVLAMVTAGFFVGKLMKMYPVESAIVTGCHSGLGGTGDVAILSASNRMGLMPFAQISTRIGGAATVIIATLLLGMFM</sequence>
<feature type="transmembrane region" description="Helical" evidence="1">
    <location>
        <begin position="345"/>
        <end position="365"/>
    </location>
</feature>
<name>A0AAX1QEH1_9BACI</name>
<comment type="caution">
    <text evidence="2">The sequence shown here is derived from an EMBL/GenBank/DDBJ whole genome shotgun (WGS) entry which is preliminary data.</text>
</comment>
<feature type="transmembrane region" description="Helical" evidence="1">
    <location>
        <begin position="42"/>
        <end position="61"/>
    </location>
</feature>
<keyword evidence="1" id="KW-0812">Transmembrane</keyword>
<evidence type="ECO:0000313" key="3">
    <source>
        <dbReference type="Proteomes" id="UP000250174"/>
    </source>
</evidence>
<evidence type="ECO:0000313" key="2">
    <source>
        <dbReference type="EMBL" id="RAS80851.1"/>
    </source>
</evidence>
<feature type="transmembrane region" description="Helical" evidence="1">
    <location>
        <begin position="159"/>
        <end position="183"/>
    </location>
</feature>
<dbReference type="PANTHER" id="PTHR40033:SF1">
    <property type="entry name" value="CITRATE-SODIUM SYMPORTER"/>
    <property type="match status" value="1"/>
</dbReference>
<dbReference type="PIRSF" id="PIRSF005348">
    <property type="entry name" value="YxkH"/>
    <property type="match status" value="1"/>
</dbReference>
<dbReference type="Proteomes" id="UP000250174">
    <property type="component" value="Unassembled WGS sequence"/>
</dbReference>
<gene>
    <name evidence="2" type="ORF">A3864_03730</name>
</gene>
<accession>A0AAX1QEH1</accession>
<dbReference type="RefSeq" id="WP_111922316.1">
    <property type="nucleotide sequence ID" value="NZ_LVYK01000007.1"/>
</dbReference>
<reference evidence="2 3" key="1">
    <citation type="submission" date="2016-03" db="EMBL/GenBank/DDBJ databases">
        <title>Comparison of Bacillus endophyticus and B. anthracis characteristics using whole genome sequence analysis and microbiological techniques.</title>
        <authorList>
            <person name="Lekota K.E."/>
            <person name="Mafofo J."/>
            <person name="Rees J."/>
            <person name="Muchadeyi F.C."/>
            <person name="Madoroba E."/>
            <person name="Van Heerden H."/>
        </authorList>
    </citation>
    <scope>NUCLEOTIDE SEQUENCE [LARGE SCALE GENOMIC DNA]</scope>
    <source>
        <strain evidence="2 3">3631_10C</strain>
    </source>
</reference>
<dbReference type="GO" id="GO:0008514">
    <property type="term" value="F:organic anion transmembrane transporter activity"/>
    <property type="evidence" value="ECO:0007669"/>
    <property type="project" value="InterPro"/>
</dbReference>
<feature type="transmembrane region" description="Helical" evidence="1">
    <location>
        <begin position="371"/>
        <end position="396"/>
    </location>
</feature>
<dbReference type="PANTHER" id="PTHR40033">
    <property type="entry name" value="NA(+)-MALATE SYMPORTER"/>
    <property type="match status" value="1"/>
</dbReference>
<dbReference type="EMBL" id="LVYK01000007">
    <property type="protein sequence ID" value="RAS80851.1"/>
    <property type="molecule type" value="Genomic_DNA"/>
</dbReference>
<feature type="transmembrane region" description="Helical" evidence="1">
    <location>
        <begin position="133"/>
        <end position="152"/>
    </location>
</feature>
<feature type="transmembrane region" description="Helical" evidence="1">
    <location>
        <begin position="314"/>
        <end position="333"/>
    </location>
</feature>
<dbReference type="InterPro" id="IPR004679">
    <property type="entry name" value="2-OHcarboxylate_transport"/>
</dbReference>
<evidence type="ECO:0000256" key="1">
    <source>
        <dbReference type="SAM" id="Phobius"/>
    </source>
</evidence>
<dbReference type="Pfam" id="PF03390">
    <property type="entry name" value="2HCT"/>
    <property type="match status" value="1"/>
</dbReference>
<protein>
    <submittedName>
        <fullName evidence="2">Malate permease</fullName>
    </submittedName>
</protein>
<feature type="transmembrane region" description="Helical" evidence="1">
    <location>
        <begin position="93"/>
        <end position="113"/>
    </location>
</feature>
<feature type="transmembrane region" description="Helical" evidence="1">
    <location>
        <begin position="189"/>
        <end position="210"/>
    </location>
</feature>
<organism evidence="2 3">
    <name type="scientific">Priestia endophytica</name>
    <dbReference type="NCBI Taxonomy" id="135735"/>
    <lineage>
        <taxon>Bacteria</taxon>
        <taxon>Bacillati</taxon>
        <taxon>Bacillota</taxon>
        <taxon>Bacilli</taxon>
        <taxon>Bacillales</taxon>
        <taxon>Bacillaceae</taxon>
        <taxon>Priestia</taxon>
    </lineage>
</organism>
<proteinExistence type="predicted"/>
<dbReference type="GO" id="GO:0016020">
    <property type="term" value="C:membrane"/>
    <property type="evidence" value="ECO:0007669"/>
    <property type="project" value="InterPro"/>
</dbReference>
<feature type="transmembrane region" description="Helical" evidence="1">
    <location>
        <begin position="67"/>
        <end position="86"/>
    </location>
</feature>
<keyword evidence="1" id="KW-1133">Transmembrane helix</keyword>
<dbReference type="AlphaFoldDB" id="A0AAX1QEH1"/>
<feature type="transmembrane region" description="Helical" evidence="1">
    <location>
        <begin position="282"/>
        <end position="302"/>
    </location>
</feature>
<feature type="transmembrane region" description="Helical" evidence="1">
    <location>
        <begin position="440"/>
        <end position="460"/>
    </location>
</feature>
<keyword evidence="1" id="KW-0472">Membrane</keyword>